<evidence type="ECO:0000313" key="1">
    <source>
        <dbReference type="EMBL" id="TCL56772.1"/>
    </source>
</evidence>
<reference evidence="1 2" key="1">
    <citation type="submission" date="2019-03" db="EMBL/GenBank/DDBJ databases">
        <title>Genomic Encyclopedia of Type Strains, Phase IV (KMG-IV): sequencing the most valuable type-strain genomes for metagenomic binning, comparative biology and taxonomic classification.</title>
        <authorList>
            <person name="Goeker M."/>
        </authorList>
    </citation>
    <scope>NUCLEOTIDE SEQUENCE [LARGE SCALE GENOMIC DNA]</scope>
    <source>
        <strain evidence="1 2">DSM 100451</strain>
    </source>
</reference>
<dbReference type="OrthoDB" id="1824311at2"/>
<protein>
    <recommendedName>
        <fullName evidence="3">Antitoxin</fullName>
    </recommendedName>
</protein>
<dbReference type="SUPFAM" id="SSF47598">
    <property type="entry name" value="Ribbon-helix-helix"/>
    <property type="match status" value="1"/>
</dbReference>
<dbReference type="Proteomes" id="UP000295184">
    <property type="component" value="Unassembled WGS sequence"/>
</dbReference>
<dbReference type="RefSeq" id="WP_058964327.1">
    <property type="nucleotide sequence ID" value="NZ_CABKVM010000017.1"/>
</dbReference>
<accession>A0A4V2QBK8</accession>
<organism evidence="1 2">
    <name type="scientific">Allofournierella massiliensis</name>
    <dbReference type="NCBI Taxonomy" id="1650663"/>
    <lineage>
        <taxon>Bacteria</taxon>
        <taxon>Bacillati</taxon>
        <taxon>Bacillota</taxon>
        <taxon>Clostridia</taxon>
        <taxon>Eubacteriales</taxon>
        <taxon>Oscillospiraceae</taxon>
        <taxon>Allofournierella</taxon>
    </lineage>
</organism>
<dbReference type="InterPro" id="IPR013321">
    <property type="entry name" value="Arc_rbn_hlx_hlx"/>
</dbReference>
<dbReference type="GO" id="GO:0006355">
    <property type="term" value="P:regulation of DNA-templated transcription"/>
    <property type="evidence" value="ECO:0007669"/>
    <property type="project" value="InterPro"/>
</dbReference>
<comment type="caution">
    <text evidence="1">The sequence shown here is derived from an EMBL/GenBank/DDBJ whole genome shotgun (WGS) entry which is preliminary data.</text>
</comment>
<dbReference type="EMBL" id="SLUM01000012">
    <property type="protein sequence ID" value="TCL56772.1"/>
    <property type="molecule type" value="Genomic_DNA"/>
</dbReference>
<proteinExistence type="predicted"/>
<evidence type="ECO:0000313" key="2">
    <source>
        <dbReference type="Proteomes" id="UP000295184"/>
    </source>
</evidence>
<dbReference type="InterPro" id="IPR010985">
    <property type="entry name" value="Ribbon_hlx_hlx"/>
</dbReference>
<evidence type="ECO:0008006" key="3">
    <source>
        <dbReference type="Google" id="ProtNLM"/>
    </source>
</evidence>
<dbReference type="Gene3D" id="1.10.1220.10">
    <property type="entry name" value="Met repressor-like"/>
    <property type="match status" value="1"/>
</dbReference>
<name>A0A4V2QBK8_9FIRM</name>
<gene>
    <name evidence="1" type="ORF">EDD77_11286</name>
</gene>
<sequence>MAYTKASGQAVNRYSKKVYDDVRVRVKKGQKEIIQKRAEQLNKSVNGYITDLIEEDLAGSDLLEE</sequence>
<dbReference type="AlphaFoldDB" id="A0A4V2QBK8"/>